<dbReference type="Gene3D" id="2.60.120.10">
    <property type="entry name" value="Jelly Rolls"/>
    <property type="match status" value="1"/>
</dbReference>
<keyword evidence="2" id="KW-0407">Ion channel</keyword>
<accession>A0A6A1V117</accession>
<sequence length="212" mass="24337">MTVKKGKTDLWRFSNQLPSNMRRQILHHIKQILEEEKVIDVENPLCHLPINVRKKIKRHLCLPVLKKVPMLEQNSELLQLICNCLEPVYYNKHSCISREGEPVDAMLFIMQGIVWKSTRNECEEETAQFIGKGDFCGGELLDWGLRGSSPPSLSDLPISTVTVETRTKVYAFALMADDLRTIISRRHEAASTLQAAWRGTIVKRRMFQLHVG</sequence>
<proteinExistence type="predicted"/>
<dbReference type="GO" id="GO:0034220">
    <property type="term" value="P:monoatomic ion transmembrane transport"/>
    <property type="evidence" value="ECO:0007669"/>
    <property type="project" value="UniProtKB-KW"/>
</dbReference>
<feature type="domain" description="Cyclic nucleotide-binding" evidence="3">
    <location>
        <begin position="81"/>
        <end position="137"/>
    </location>
</feature>
<evidence type="ECO:0000313" key="4">
    <source>
        <dbReference type="EMBL" id="KAB1205010.1"/>
    </source>
</evidence>
<dbReference type="AlphaFoldDB" id="A0A6A1V117"/>
<dbReference type="PANTHER" id="PTHR45651:SF68">
    <property type="entry name" value="ION TRANSPORT DOMAIN-CONTAINING PROTEIN"/>
    <property type="match status" value="1"/>
</dbReference>
<name>A0A6A1V117_9ROSI</name>
<protein>
    <submittedName>
        <fullName evidence="4">Cyclic nucleotide-gated ion channel 1</fullName>
    </submittedName>
</protein>
<reference evidence="4 5" key="1">
    <citation type="journal article" date="2019" name="Plant Biotechnol. J.">
        <title>The red bayberry genome and genetic basis of sex determination.</title>
        <authorList>
            <person name="Jia H.M."/>
            <person name="Jia H.J."/>
            <person name="Cai Q.L."/>
            <person name="Wang Y."/>
            <person name="Zhao H.B."/>
            <person name="Yang W.F."/>
            <person name="Wang G.Y."/>
            <person name="Li Y.H."/>
            <person name="Zhan D.L."/>
            <person name="Shen Y.T."/>
            <person name="Niu Q.F."/>
            <person name="Chang L."/>
            <person name="Qiu J."/>
            <person name="Zhao L."/>
            <person name="Xie H.B."/>
            <person name="Fu W.Y."/>
            <person name="Jin J."/>
            <person name="Li X.W."/>
            <person name="Jiao Y."/>
            <person name="Zhou C.C."/>
            <person name="Tu T."/>
            <person name="Chai C.Y."/>
            <person name="Gao J.L."/>
            <person name="Fan L.J."/>
            <person name="van de Weg E."/>
            <person name="Wang J.Y."/>
            <person name="Gao Z.S."/>
        </authorList>
    </citation>
    <scope>NUCLEOTIDE SEQUENCE [LARGE SCALE GENOMIC DNA]</scope>
    <source>
        <tissue evidence="4">Leaves</tissue>
    </source>
</reference>
<keyword evidence="1" id="KW-0813">Transport</keyword>
<dbReference type="OrthoDB" id="1654702at2759"/>
<evidence type="ECO:0000313" key="5">
    <source>
        <dbReference type="Proteomes" id="UP000516437"/>
    </source>
</evidence>
<dbReference type="PROSITE" id="PS50096">
    <property type="entry name" value="IQ"/>
    <property type="match status" value="1"/>
</dbReference>
<gene>
    <name evidence="4" type="ORF">CJ030_MR7G008325</name>
</gene>
<dbReference type="PROSITE" id="PS50042">
    <property type="entry name" value="CNMP_BINDING_3"/>
    <property type="match status" value="1"/>
</dbReference>
<evidence type="ECO:0000256" key="2">
    <source>
        <dbReference type="ARBA" id="ARBA00023303"/>
    </source>
</evidence>
<dbReference type="InterPro" id="IPR000595">
    <property type="entry name" value="cNMP-bd_dom"/>
</dbReference>
<keyword evidence="1" id="KW-0406">Ion transport</keyword>
<organism evidence="4 5">
    <name type="scientific">Morella rubra</name>
    <name type="common">Chinese bayberry</name>
    <dbReference type="NCBI Taxonomy" id="262757"/>
    <lineage>
        <taxon>Eukaryota</taxon>
        <taxon>Viridiplantae</taxon>
        <taxon>Streptophyta</taxon>
        <taxon>Embryophyta</taxon>
        <taxon>Tracheophyta</taxon>
        <taxon>Spermatophyta</taxon>
        <taxon>Magnoliopsida</taxon>
        <taxon>eudicotyledons</taxon>
        <taxon>Gunneridae</taxon>
        <taxon>Pentapetalae</taxon>
        <taxon>rosids</taxon>
        <taxon>fabids</taxon>
        <taxon>Fagales</taxon>
        <taxon>Myricaceae</taxon>
        <taxon>Morella</taxon>
    </lineage>
</organism>
<evidence type="ECO:0000256" key="1">
    <source>
        <dbReference type="ARBA" id="ARBA00023286"/>
    </source>
</evidence>
<dbReference type="Proteomes" id="UP000516437">
    <property type="component" value="Chromosome 7"/>
</dbReference>
<keyword evidence="5" id="KW-1185">Reference proteome</keyword>
<dbReference type="PANTHER" id="PTHR45651">
    <property type="entry name" value="CYCLIC NUCLEOTIDE-GATED ION CHANNEL 15-RELATED-RELATED"/>
    <property type="match status" value="1"/>
</dbReference>
<dbReference type="EMBL" id="RXIC02000025">
    <property type="protein sequence ID" value="KAB1205010.1"/>
    <property type="molecule type" value="Genomic_DNA"/>
</dbReference>
<dbReference type="InterPro" id="IPR014710">
    <property type="entry name" value="RmlC-like_jellyroll"/>
</dbReference>
<keyword evidence="1" id="KW-1071">Ligand-gated ion channel</keyword>
<dbReference type="InterPro" id="IPR018490">
    <property type="entry name" value="cNMP-bd_dom_sf"/>
</dbReference>
<comment type="caution">
    <text evidence="4">The sequence shown here is derived from an EMBL/GenBank/DDBJ whole genome shotgun (WGS) entry which is preliminary data.</text>
</comment>
<dbReference type="GO" id="GO:0016020">
    <property type="term" value="C:membrane"/>
    <property type="evidence" value="ECO:0007669"/>
    <property type="project" value="UniProtKB-SubCell"/>
</dbReference>
<dbReference type="SUPFAM" id="SSF51206">
    <property type="entry name" value="cAMP-binding domain-like"/>
    <property type="match status" value="1"/>
</dbReference>
<evidence type="ECO:0000259" key="3">
    <source>
        <dbReference type="PROSITE" id="PS50042"/>
    </source>
</evidence>